<evidence type="ECO:0000313" key="2">
    <source>
        <dbReference type="EMBL" id="CAI2369885.1"/>
    </source>
</evidence>
<evidence type="ECO:0000313" key="3">
    <source>
        <dbReference type="Proteomes" id="UP001295684"/>
    </source>
</evidence>
<dbReference type="EMBL" id="CAMPGE010011041">
    <property type="protein sequence ID" value="CAI2369885.1"/>
    <property type="molecule type" value="Genomic_DNA"/>
</dbReference>
<accession>A0AAD1URQ9</accession>
<name>A0AAD1URQ9_EUPCR</name>
<comment type="caution">
    <text evidence="2">The sequence shown here is derived from an EMBL/GenBank/DDBJ whole genome shotgun (WGS) entry which is preliminary data.</text>
</comment>
<keyword evidence="3" id="KW-1185">Reference proteome</keyword>
<feature type="region of interest" description="Disordered" evidence="1">
    <location>
        <begin position="79"/>
        <end position="109"/>
    </location>
</feature>
<evidence type="ECO:0000256" key="1">
    <source>
        <dbReference type="SAM" id="MobiDB-lite"/>
    </source>
</evidence>
<gene>
    <name evidence="2" type="ORF">ECRASSUSDP1_LOCUS11189</name>
</gene>
<reference evidence="2" key="1">
    <citation type="submission" date="2023-07" db="EMBL/GenBank/DDBJ databases">
        <authorList>
            <consortium name="AG Swart"/>
            <person name="Singh M."/>
            <person name="Singh A."/>
            <person name="Seah K."/>
            <person name="Emmerich C."/>
        </authorList>
    </citation>
    <scope>NUCLEOTIDE SEQUENCE</scope>
    <source>
        <strain evidence="2">DP1</strain>
    </source>
</reference>
<sequence length="954" mass="112199">MFWYFRIGFMVCKCFMDCLQTFLIEIYCFEVFLMIFRIKMSSKRNNSLQKVVRMSKMTKLQKNFISNKHTFDRREVMNSPNKRKVKKEKSSKQINIDTNDLEDRRKSKSRKNITVERELPNKTFDARLMYRTAKKDQLKKMNFHKYVSKTGRREHTSGSKGRGLTVDGDEGSKKLPPLRGRDITKSYDYEDNGILRERSEDILPNEVPWHHPNRSIRTNKIVNLYEGSMMELLATSTQGSGLIRNNKHVISHRPYDKKISARNSGYIDPNEREKIYIKRHLLKTRGVTALTKSVNIDTSTAITLINDIEKKKTMKDAKKLENIDLRRLIQKTNKDFKIALYKLCKATHDMKPKSLIINTPTEFEVIDTIPTLFKVSLEGLKPPITLNITYLSAVKDLIVYYSWKNYDPDKEDHDGAYKNPNRIYLNNKMKGNIRPGCKAYFSLHSYKGNFVRITARPNKEKANMSQNLVQENKEYAMINHGSAFDAKMADSMIDTIQEMKSTNEVYIPEVNVEPKLQSLANDPLHFQAFSMVIDKVRERMKKNKLKLQGNNFMKKNIALIKHWHEYKNEKREKVGFYHSNIENVQKKRDLILKLKREKKGIQVKEKEKLKEEERQIRKQQNLANSWYLLLAQSKMKQHISTINNLFQSKMYEIRVEERKAFIKWRLRFVTSLYLKKRGETVEVRNFRDIKKCMNFAHVMKEVKSSTAAKTIKMFLEDRISLKSLRTKTISTHFRLTRLARFCKKNYEENEKKRDKLDFEWRMAQGTLITKFSTDGSEKALAKEQKLINFDPDFKREILTEYLDRCKLRHANMFNKWRVHNEGKRIVGNASGLVDTGIFMITQGDQNPEEERIKSLRSLGYYRGDKKTLNESLKRLTTMTHGDDKSKNIQALPRTITDKEIFSDDSELSEGGYDQTKFESEAIEYLEGLLKVEAPPVLIYIPTEKVMRQLILRNL</sequence>
<proteinExistence type="predicted"/>
<dbReference type="AlphaFoldDB" id="A0AAD1URQ9"/>
<feature type="region of interest" description="Disordered" evidence="1">
    <location>
        <begin position="150"/>
        <end position="183"/>
    </location>
</feature>
<protein>
    <submittedName>
        <fullName evidence="2">Uncharacterized protein</fullName>
    </submittedName>
</protein>
<organism evidence="2 3">
    <name type="scientific">Euplotes crassus</name>
    <dbReference type="NCBI Taxonomy" id="5936"/>
    <lineage>
        <taxon>Eukaryota</taxon>
        <taxon>Sar</taxon>
        <taxon>Alveolata</taxon>
        <taxon>Ciliophora</taxon>
        <taxon>Intramacronucleata</taxon>
        <taxon>Spirotrichea</taxon>
        <taxon>Hypotrichia</taxon>
        <taxon>Euplotida</taxon>
        <taxon>Euplotidae</taxon>
        <taxon>Moneuplotes</taxon>
    </lineage>
</organism>
<dbReference type="Proteomes" id="UP001295684">
    <property type="component" value="Unassembled WGS sequence"/>
</dbReference>